<dbReference type="Gene3D" id="3.40.50.1240">
    <property type="entry name" value="Phosphoglycerate mutase-like"/>
    <property type="match status" value="1"/>
</dbReference>
<evidence type="ECO:0000313" key="1">
    <source>
        <dbReference type="EMBL" id="GAC49506.1"/>
    </source>
</evidence>
<keyword evidence="2" id="KW-1185">Reference proteome</keyword>
<proteinExistence type="predicted"/>
<organism evidence="1 2">
    <name type="scientific">Gordonia aichiensis NBRC 108223</name>
    <dbReference type="NCBI Taxonomy" id="1220583"/>
    <lineage>
        <taxon>Bacteria</taxon>
        <taxon>Bacillati</taxon>
        <taxon>Actinomycetota</taxon>
        <taxon>Actinomycetes</taxon>
        <taxon>Mycobacteriales</taxon>
        <taxon>Gordoniaceae</taxon>
        <taxon>Gordonia</taxon>
    </lineage>
</organism>
<evidence type="ECO:0000313" key="2">
    <source>
        <dbReference type="Proteomes" id="UP000010988"/>
    </source>
</evidence>
<accession>L7KLZ8</accession>
<dbReference type="EMBL" id="BANR01000014">
    <property type="protein sequence ID" value="GAC49506.1"/>
    <property type="molecule type" value="Genomic_DNA"/>
</dbReference>
<dbReference type="PANTHER" id="PTHR48100:SF1">
    <property type="entry name" value="HISTIDINE PHOSPHATASE FAMILY PROTEIN-RELATED"/>
    <property type="match status" value="1"/>
</dbReference>
<dbReference type="Proteomes" id="UP000010988">
    <property type="component" value="Unassembled WGS sequence"/>
</dbReference>
<dbReference type="SUPFAM" id="SSF53254">
    <property type="entry name" value="Phosphoglycerate mutase-like"/>
    <property type="match status" value="1"/>
</dbReference>
<dbReference type="InterPro" id="IPR050275">
    <property type="entry name" value="PGM_Phosphatase"/>
</dbReference>
<dbReference type="SMART" id="SM00855">
    <property type="entry name" value="PGAM"/>
    <property type="match status" value="1"/>
</dbReference>
<dbReference type="GO" id="GO:0016791">
    <property type="term" value="F:phosphatase activity"/>
    <property type="evidence" value="ECO:0007669"/>
    <property type="project" value="TreeGrafter"/>
</dbReference>
<dbReference type="STRING" id="1220583.GOACH_14_00210"/>
<dbReference type="GO" id="GO:0005737">
    <property type="term" value="C:cytoplasm"/>
    <property type="evidence" value="ECO:0007669"/>
    <property type="project" value="TreeGrafter"/>
</dbReference>
<dbReference type="eggNOG" id="COG0406">
    <property type="taxonomic scope" value="Bacteria"/>
</dbReference>
<dbReference type="InterPro" id="IPR029033">
    <property type="entry name" value="His_PPase_superfam"/>
</dbReference>
<dbReference type="OrthoDB" id="5241674at2"/>
<dbReference type="AlphaFoldDB" id="L7KLZ8"/>
<sequence length="202" mass="21990">MSDTSAGRLLLIRHAQPFHVRDDGPADPGLTPSGVEQAERLAVAVAKGRYGDIDRIVSSPMRRAQETAERIAAATGMTPAVNDRIAELDRGWSSYGVDLDAYDDRQLLLADMNAGRIGSNTFDVNEFRERVLAGAADIVAEGGDTVAVVCHGGVINVVLSDLLGTENDFFTEPYYTSVTRVRVGRSGHRQIETLNETHHLWE</sequence>
<gene>
    <name evidence="1" type="ORF">GOACH_14_00210</name>
</gene>
<reference evidence="1 2" key="1">
    <citation type="submission" date="2012-12" db="EMBL/GenBank/DDBJ databases">
        <title>Whole genome shotgun sequence of Gordonia aichiensis NBRC 108223.</title>
        <authorList>
            <person name="Isaki-Nakamura S."/>
            <person name="Hosoyama A."/>
            <person name="Tsuchikane K."/>
            <person name="Ando Y."/>
            <person name="Baba S."/>
            <person name="Ohji S."/>
            <person name="Hamada M."/>
            <person name="Tamura T."/>
            <person name="Yamazoe A."/>
            <person name="Yamazaki S."/>
            <person name="Fujita N."/>
        </authorList>
    </citation>
    <scope>NUCLEOTIDE SEQUENCE [LARGE SCALE GENOMIC DNA]</scope>
    <source>
        <strain evidence="1 2">NBRC 108223</strain>
    </source>
</reference>
<dbReference type="PANTHER" id="PTHR48100">
    <property type="entry name" value="BROAD-SPECIFICITY PHOSPHATASE YOR283W-RELATED"/>
    <property type="match status" value="1"/>
</dbReference>
<dbReference type="Pfam" id="PF00300">
    <property type="entry name" value="His_Phos_1"/>
    <property type="match status" value="1"/>
</dbReference>
<name>L7KLZ8_9ACTN</name>
<dbReference type="CDD" id="cd07067">
    <property type="entry name" value="HP_PGM_like"/>
    <property type="match status" value="1"/>
</dbReference>
<dbReference type="InterPro" id="IPR013078">
    <property type="entry name" value="His_Pase_superF_clade-1"/>
</dbReference>
<comment type="caution">
    <text evidence="1">The sequence shown here is derived from an EMBL/GenBank/DDBJ whole genome shotgun (WGS) entry which is preliminary data.</text>
</comment>
<dbReference type="RefSeq" id="WP_005175733.1">
    <property type="nucleotide sequence ID" value="NZ_BANR01000014.1"/>
</dbReference>
<protein>
    <submittedName>
        <fullName evidence="1">Phosphoglycerate mutase family protein</fullName>
    </submittedName>
</protein>